<dbReference type="PANTHER" id="PTHR10623">
    <property type="entry name" value="MICROTUBULE-ASSOCIATED PROTEIN RP/EB FAMILY MEMBER"/>
    <property type="match status" value="1"/>
</dbReference>
<dbReference type="Gene3D" id="1.20.5.1430">
    <property type="match status" value="1"/>
</dbReference>
<evidence type="ECO:0000256" key="3">
    <source>
        <dbReference type="ARBA" id="ARBA00022490"/>
    </source>
</evidence>
<keyword evidence="4" id="KW-0132">Cell division</keyword>
<feature type="compositionally biased region" description="Polar residues" evidence="11">
    <location>
        <begin position="125"/>
        <end position="146"/>
    </location>
</feature>
<keyword evidence="3" id="KW-0963">Cytoplasm</keyword>
<evidence type="ECO:0000256" key="4">
    <source>
        <dbReference type="ARBA" id="ARBA00022618"/>
    </source>
</evidence>
<dbReference type="GO" id="GO:0035371">
    <property type="term" value="C:microtubule plus-end"/>
    <property type="evidence" value="ECO:0007669"/>
    <property type="project" value="UniProtKB-ARBA"/>
</dbReference>
<evidence type="ECO:0000256" key="9">
    <source>
        <dbReference type="PROSITE-ProRule" id="PRU00576"/>
    </source>
</evidence>
<evidence type="ECO:0000256" key="11">
    <source>
        <dbReference type="SAM" id="MobiDB-lite"/>
    </source>
</evidence>
<dbReference type="AlphaFoldDB" id="H8WYA2"/>
<dbReference type="OrthoDB" id="2119228at2759"/>
<dbReference type="SUPFAM" id="SSF140612">
    <property type="entry name" value="EB1 dimerisation domain-like"/>
    <property type="match status" value="1"/>
</dbReference>
<feature type="compositionally biased region" description="Polar residues" evidence="11">
    <location>
        <begin position="154"/>
        <end position="202"/>
    </location>
</feature>
<evidence type="ECO:0000256" key="7">
    <source>
        <dbReference type="ARBA" id="ARBA00023212"/>
    </source>
</evidence>
<dbReference type="Proteomes" id="UP000005018">
    <property type="component" value="Chromosome 1"/>
</dbReference>
<feature type="compositionally biased region" description="Low complexity" evidence="11">
    <location>
        <begin position="256"/>
        <end position="267"/>
    </location>
</feature>
<dbReference type="GO" id="GO:0051301">
    <property type="term" value="P:cell division"/>
    <property type="evidence" value="ECO:0007669"/>
    <property type="project" value="UniProtKB-KW"/>
</dbReference>
<evidence type="ECO:0000256" key="8">
    <source>
        <dbReference type="ARBA" id="ARBA00023306"/>
    </source>
</evidence>
<reference evidence="14 15" key="1">
    <citation type="journal article" date="2012" name="PLoS ONE">
        <title>Sequence and analysis of the genome of the pathogenic yeast Candida orthopsilosis.</title>
        <authorList>
            <person name="Riccombeni A."/>
            <person name="Vidanes G."/>
            <person name="Proux-Wera E."/>
            <person name="Wolfe K.H."/>
            <person name="Butler G."/>
        </authorList>
    </citation>
    <scope>NUCLEOTIDE SEQUENCE [LARGE SCALE GENOMIC DNA]</scope>
    <source>
        <strain evidence="14 15">Co 90-125</strain>
    </source>
</reference>
<feature type="domain" description="EB1 C-terminal" evidence="13">
    <location>
        <begin position="342"/>
        <end position="420"/>
    </location>
</feature>
<dbReference type="GO" id="GO:0072686">
    <property type="term" value="C:mitotic spindle"/>
    <property type="evidence" value="ECO:0007669"/>
    <property type="project" value="UniProtKB-ARBA"/>
</dbReference>
<dbReference type="GO" id="GO:0051010">
    <property type="term" value="F:microtubule plus-end binding"/>
    <property type="evidence" value="ECO:0007669"/>
    <property type="project" value="UniProtKB-ARBA"/>
</dbReference>
<accession>H8WYA2</accession>
<organism evidence="14 15">
    <name type="scientific">Candida orthopsilosis (strain 90-125)</name>
    <name type="common">Yeast</name>
    <dbReference type="NCBI Taxonomy" id="1136231"/>
    <lineage>
        <taxon>Eukaryota</taxon>
        <taxon>Fungi</taxon>
        <taxon>Dikarya</taxon>
        <taxon>Ascomycota</taxon>
        <taxon>Saccharomycotina</taxon>
        <taxon>Pichiomycetes</taxon>
        <taxon>Debaryomycetaceae</taxon>
        <taxon>Candida/Lodderomyces clade</taxon>
        <taxon>Candida</taxon>
    </lineage>
</organism>
<evidence type="ECO:0000313" key="14">
    <source>
        <dbReference type="EMBL" id="CCG21217.1"/>
    </source>
</evidence>
<feature type="coiled-coil region" evidence="10">
    <location>
        <begin position="336"/>
        <end position="370"/>
    </location>
</feature>
<evidence type="ECO:0000256" key="6">
    <source>
        <dbReference type="ARBA" id="ARBA00022776"/>
    </source>
</evidence>
<dbReference type="InterPro" id="IPR004953">
    <property type="entry name" value="EB1_C"/>
</dbReference>
<dbReference type="InterPro" id="IPR027328">
    <property type="entry name" value="MAPRE"/>
</dbReference>
<dbReference type="KEGG" id="cot:CORT_0A08320"/>
<name>H8WYA2_CANO9</name>
<evidence type="ECO:0000259" key="13">
    <source>
        <dbReference type="PROSITE" id="PS51230"/>
    </source>
</evidence>
<sequence length="434" mass="48732">MVVGESRTELLQWINTILNLNYTKIEQCGTGAAFCQLMDSVVGGVPLNKVKFNATTEYAYRHNWKILQSEFNKHRITKNIDVERLIKCRLQDNLELLQWFKRYWNENSDLNNHYDALSKRNGIAGSNNSPYNTLNSVPTNGHPTLKQQQPQQQNLASPATTTTRKRQISQSPGLGINQSHNGYSSDHNMESSGKINSDSNTHGGRHSPHDVLSTNYTSSNMSTRVRSRKSMTPTTSSRISTPIQRSRKSSDRSVRRVPSQLGGNSTVGNGGGESNGKYKSPVVVMNSSLSGDTSSSFQTTTSATAIAYTANDHQSHVTNNKNYNNTNGSNSKSNGYHITNEEVEEILQRNDDLETQLNEYRLNCDTLQVERNFYFNKCRDIEILIQNIENNETLLSELDVLTLLKKVEDTLYATQEGFSSEVHNVNDGMLDNEF</sequence>
<evidence type="ECO:0000313" key="15">
    <source>
        <dbReference type="Proteomes" id="UP000005018"/>
    </source>
</evidence>
<feature type="compositionally biased region" description="Polar residues" evidence="11">
    <location>
        <begin position="212"/>
        <end position="224"/>
    </location>
</feature>
<keyword evidence="6" id="KW-0498">Mitosis</keyword>
<feature type="region of interest" description="Disordered" evidence="11">
    <location>
        <begin position="125"/>
        <end position="279"/>
    </location>
</feature>
<evidence type="ECO:0000256" key="2">
    <source>
        <dbReference type="ARBA" id="ARBA00010729"/>
    </source>
</evidence>
<dbReference type="GO" id="GO:0051233">
    <property type="term" value="C:spindle midzone"/>
    <property type="evidence" value="ECO:0007669"/>
    <property type="project" value="UniProtKB-ARBA"/>
</dbReference>
<dbReference type="HOGENOM" id="CLU_041744_1_0_1"/>
<dbReference type="FunFam" id="1.10.418.10:FF:000028">
    <property type="entry name" value="RP/EB family microtubule-associated protein"/>
    <property type="match status" value="1"/>
</dbReference>
<proteinExistence type="inferred from homology"/>
<protein>
    <submittedName>
        <fullName evidence="14">Bim1 protein</fullName>
    </submittedName>
</protein>
<dbReference type="InterPro" id="IPR036133">
    <property type="entry name" value="EB1_C_sf"/>
</dbReference>
<dbReference type="Gene3D" id="1.10.418.10">
    <property type="entry name" value="Calponin-like domain"/>
    <property type="match status" value="1"/>
</dbReference>
<evidence type="ECO:0000256" key="1">
    <source>
        <dbReference type="ARBA" id="ARBA00004245"/>
    </source>
</evidence>
<dbReference type="InterPro" id="IPR036872">
    <property type="entry name" value="CH_dom_sf"/>
</dbReference>
<dbReference type="eggNOG" id="KOG3000">
    <property type="taxonomic scope" value="Eukaryota"/>
</dbReference>
<dbReference type="PROSITE" id="PS51230">
    <property type="entry name" value="EB1_C"/>
    <property type="match status" value="1"/>
</dbReference>
<feature type="domain" description="Calponin-homology (CH)" evidence="12">
    <location>
        <begin position="4"/>
        <end position="105"/>
    </location>
</feature>
<feature type="compositionally biased region" description="Low complexity" evidence="11">
    <location>
        <begin position="232"/>
        <end position="244"/>
    </location>
</feature>
<gene>
    <name evidence="14" type="ORF">CORT_0A08320</name>
</gene>
<keyword evidence="5 9" id="KW-0493">Microtubule</keyword>
<keyword evidence="10" id="KW-0175">Coiled coil</keyword>
<evidence type="ECO:0000259" key="12">
    <source>
        <dbReference type="PROSITE" id="PS50021"/>
    </source>
</evidence>
<dbReference type="GO" id="GO:0035372">
    <property type="term" value="P:protein localization to microtubule"/>
    <property type="evidence" value="ECO:0007669"/>
    <property type="project" value="UniProtKB-ARBA"/>
</dbReference>
<dbReference type="SUPFAM" id="SSF47576">
    <property type="entry name" value="Calponin-homology domain, CH-domain"/>
    <property type="match status" value="1"/>
</dbReference>
<dbReference type="GO" id="GO:0030473">
    <property type="term" value="P:nuclear migration along microtubule"/>
    <property type="evidence" value="ECO:0007669"/>
    <property type="project" value="UniProtKB-ARBA"/>
</dbReference>
<dbReference type="Pfam" id="PF03271">
    <property type="entry name" value="EB1"/>
    <property type="match status" value="1"/>
</dbReference>
<dbReference type="PROSITE" id="PS50021">
    <property type="entry name" value="CH"/>
    <property type="match status" value="1"/>
</dbReference>
<dbReference type="RefSeq" id="XP_003866656.1">
    <property type="nucleotide sequence ID" value="XM_003866608.1"/>
</dbReference>
<dbReference type="GeneID" id="14537805"/>
<evidence type="ECO:0000256" key="5">
    <source>
        <dbReference type="ARBA" id="ARBA00022701"/>
    </source>
</evidence>
<keyword evidence="15" id="KW-1185">Reference proteome</keyword>
<dbReference type="GO" id="GO:0007010">
    <property type="term" value="P:cytoskeleton organization"/>
    <property type="evidence" value="ECO:0007669"/>
    <property type="project" value="UniProtKB-ARBA"/>
</dbReference>
<dbReference type="EMBL" id="HE681719">
    <property type="protein sequence ID" value="CCG21217.1"/>
    <property type="molecule type" value="Genomic_DNA"/>
</dbReference>
<evidence type="ECO:0000256" key="10">
    <source>
        <dbReference type="SAM" id="Coils"/>
    </source>
</evidence>
<dbReference type="InterPro" id="IPR001715">
    <property type="entry name" value="CH_dom"/>
</dbReference>
<keyword evidence="8" id="KW-0131">Cell cycle</keyword>
<keyword evidence="7" id="KW-0206">Cytoskeleton</keyword>
<comment type="subcellular location">
    <subcellularLocation>
        <location evidence="1">Cytoplasm</location>
        <location evidence="1">Cytoskeleton</location>
    </subcellularLocation>
</comment>
<comment type="similarity">
    <text evidence="2">Belongs to the MAPRE family.</text>
</comment>